<comment type="caution">
    <text evidence="3">The sequence shown here is derived from an EMBL/GenBank/DDBJ whole genome shotgun (WGS) entry which is preliminary data.</text>
</comment>
<dbReference type="InterPro" id="IPR053173">
    <property type="entry name" value="SAM-binding_MTase"/>
</dbReference>
<gene>
    <name evidence="3" type="ORF">HLH15_08705</name>
</gene>
<protein>
    <submittedName>
        <fullName evidence="3">Methyltransferase domain-containing protein</fullName>
    </submittedName>
</protein>
<dbReference type="PANTHER" id="PTHR45128:SF1">
    <property type="entry name" value="S-ADENOSYLMETHIONINE-DEPENDENT METHYLTRANSFERASE RV2258C"/>
    <property type="match status" value="1"/>
</dbReference>
<reference evidence="3 4" key="1">
    <citation type="submission" date="2020-04" db="EMBL/GenBank/DDBJ databases">
        <title>Acinetobacter Taxon 24.</title>
        <authorList>
            <person name="Nemec A."/>
            <person name="Radolfova-Krizova L."/>
            <person name="Higgins P.G."/>
            <person name="Spanelova P."/>
        </authorList>
    </citation>
    <scope>NUCLEOTIDE SEQUENCE [LARGE SCALE GENOMIC DNA]</scope>
    <source>
        <strain evidence="3 4">ANC 5084</strain>
    </source>
</reference>
<dbReference type="EMBL" id="JABERJ010000021">
    <property type="protein sequence ID" value="NNH26543.1"/>
    <property type="molecule type" value="Genomic_DNA"/>
</dbReference>
<dbReference type="CDD" id="cd02440">
    <property type="entry name" value="AdoMet_MTases"/>
    <property type="match status" value="1"/>
</dbReference>
<dbReference type="Pfam" id="PF13847">
    <property type="entry name" value="Methyltransf_31"/>
    <property type="match status" value="1"/>
</dbReference>
<dbReference type="Gene3D" id="3.40.50.150">
    <property type="entry name" value="Vaccinia Virus protein VP39"/>
    <property type="match status" value="1"/>
</dbReference>
<keyword evidence="3" id="KW-0808">Transferase</keyword>
<dbReference type="Pfam" id="PF10119">
    <property type="entry name" value="MethyTransf_Reg"/>
    <property type="match status" value="1"/>
</dbReference>
<dbReference type="RefSeq" id="WP_171536454.1">
    <property type="nucleotide sequence ID" value="NZ_JABERJ010000021.1"/>
</dbReference>
<dbReference type="PANTHER" id="PTHR45128">
    <property type="entry name" value="METHYLTRANSFERASE TYPE 11"/>
    <property type="match status" value="1"/>
</dbReference>
<feature type="domain" description="Methyltransferase" evidence="2">
    <location>
        <begin position="43"/>
        <end position="161"/>
    </location>
</feature>
<dbReference type="InterPro" id="IPR025714">
    <property type="entry name" value="Methyltranfer_dom"/>
</dbReference>
<evidence type="ECO:0000313" key="3">
    <source>
        <dbReference type="EMBL" id="NNH26543.1"/>
    </source>
</evidence>
<accession>A0ABX1UWF8</accession>
<dbReference type="InterPro" id="IPR018773">
    <property type="entry name" value="MeTrfase_reg_dom_prd"/>
</dbReference>
<evidence type="ECO:0000259" key="2">
    <source>
        <dbReference type="Pfam" id="PF13847"/>
    </source>
</evidence>
<evidence type="ECO:0000259" key="1">
    <source>
        <dbReference type="Pfam" id="PF10119"/>
    </source>
</evidence>
<organism evidence="3 4">
    <name type="scientific">Acinetobacter terrestris</name>
    <dbReference type="NCBI Taxonomy" id="2529843"/>
    <lineage>
        <taxon>Bacteria</taxon>
        <taxon>Pseudomonadati</taxon>
        <taxon>Pseudomonadota</taxon>
        <taxon>Gammaproteobacteria</taxon>
        <taxon>Moraxellales</taxon>
        <taxon>Moraxellaceae</taxon>
        <taxon>Acinetobacter</taxon>
        <taxon>Acinetobacter Taxon 24</taxon>
    </lineage>
</organism>
<proteinExistence type="predicted"/>
<evidence type="ECO:0000313" key="4">
    <source>
        <dbReference type="Proteomes" id="UP000555322"/>
    </source>
</evidence>
<sequence length="426" mass="48786">MKKKDGYVLDTTYPVFFYKEMQPLWLNTVVNFLGFKVPDIAKSFSYLELACATGTNLLVCAINNPHGFFVGVDFNKEHIDKAKESAQYLGLKNIEFIHCDFFTFLEKNNRKFDFIVNHGTFSWVSPIHQKNILDIVSKSLNDSGIFYLHYMCYPGSSDLHPVQKLLNLVDKHTEESSLNSVEIGKKLFFDLNEAGAFINNPRIEPIIKTLGNSNSYLAHEFLTDYWKPLYSTDVHNMVFEAAKMTYLGSANPCENIDSISIPSKMQNIIKNIHAPALKEYLKDLARDSKQRVDIFQKKPQTFENDEHRETINKMAFKLLPHAPKHGGVTFKTPIGDIKAPQEIISPVLECLAKNEMRFDELSSLPSFRNNPLFLIETIFLLMNANYLHPISNKKNLVDQSVIKKFNEKMKKEGLPLKILNNYATAI</sequence>
<dbReference type="GO" id="GO:0032259">
    <property type="term" value="P:methylation"/>
    <property type="evidence" value="ECO:0007669"/>
    <property type="project" value="UniProtKB-KW"/>
</dbReference>
<keyword evidence="3" id="KW-0489">Methyltransferase</keyword>
<keyword evidence="4" id="KW-1185">Reference proteome</keyword>
<dbReference type="GO" id="GO:0008168">
    <property type="term" value="F:methyltransferase activity"/>
    <property type="evidence" value="ECO:0007669"/>
    <property type="project" value="UniProtKB-KW"/>
</dbReference>
<dbReference type="InterPro" id="IPR029063">
    <property type="entry name" value="SAM-dependent_MTases_sf"/>
</dbReference>
<dbReference type="SUPFAM" id="SSF53335">
    <property type="entry name" value="S-adenosyl-L-methionine-dependent methyltransferases"/>
    <property type="match status" value="1"/>
</dbReference>
<dbReference type="Proteomes" id="UP000555322">
    <property type="component" value="Unassembled WGS sequence"/>
</dbReference>
<feature type="domain" description="Methyltransferase regulatory" evidence="1">
    <location>
        <begin position="214"/>
        <end position="295"/>
    </location>
</feature>
<name>A0ABX1UWF8_9GAMM</name>